<protein>
    <submittedName>
        <fullName evidence="2">Uncharacterized protein</fullName>
    </submittedName>
</protein>
<dbReference type="EMBL" id="LLKB01000007">
    <property type="protein sequence ID" value="KQC84203.1"/>
    <property type="molecule type" value="Genomic_DNA"/>
</dbReference>
<comment type="caution">
    <text evidence="2">The sequence shown here is derived from an EMBL/GenBank/DDBJ whole genome shotgun (WGS) entry which is preliminary data.</text>
</comment>
<accession>A0AAW3JMF7</accession>
<dbReference type="RefSeq" id="WP_055946571.1">
    <property type="nucleotide sequence ID" value="NZ_JAQDCV010000017.1"/>
</dbReference>
<gene>
    <name evidence="2" type="ORF">APZ18_14995</name>
</gene>
<organism evidence="2 3">
    <name type="scientific">Butyribacter intestini</name>
    <dbReference type="NCBI Taxonomy" id="1703332"/>
    <lineage>
        <taxon>Bacteria</taxon>
        <taxon>Bacillati</taxon>
        <taxon>Bacillota</taxon>
        <taxon>Clostridia</taxon>
        <taxon>Lachnospirales</taxon>
        <taxon>Lachnospiraceae</taxon>
        <taxon>Butyribacter</taxon>
    </lineage>
</organism>
<reference evidence="2 3" key="1">
    <citation type="submission" date="2015-10" db="EMBL/GenBank/DDBJ databases">
        <title>Butyribacter intestini gen. nov., sp. nov., a butyric acid-producing bacterium of the family Lachnospiraceae isolated from the human faeces.</title>
        <authorList>
            <person name="Zou Y."/>
            <person name="Xue W."/>
            <person name="Luo G."/>
            <person name="Lv M."/>
        </authorList>
    </citation>
    <scope>NUCLEOTIDE SEQUENCE [LARGE SCALE GENOMIC DNA]</scope>
    <source>
        <strain evidence="2 3">TF01-11</strain>
    </source>
</reference>
<evidence type="ECO:0000313" key="2">
    <source>
        <dbReference type="EMBL" id="KQC84203.1"/>
    </source>
</evidence>
<name>A0AAW3JMF7_9FIRM</name>
<feature type="signal peptide" evidence="1">
    <location>
        <begin position="1"/>
        <end position="26"/>
    </location>
</feature>
<proteinExistence type="predicted"/>
<sequence length="119" mass="13170">MRTTKKIIACILSCSLLFYTSSPSYTEAKSNTVIKKAYTISKKAGKYNNSVKLKLKAKKGYTVYYSTGKKLSLSKKVTSSKSKTFTFKKTTTLKVYAVKKSKKLTAAKLKKVKSSAVAK</sequence>
<evidence type="ECO:0000256" key="1">
    <source>
        <dbReference type="SAM" id="SignalP"/>
    </source>
</evidence>
<keyword evidence="1" id="KW-0732">Signal</keyword>
<evidence type="ECO:0000313" key="3">
    <source>
        <dbReference type="Proteomes" id="UP000050833"/>
    </source>
</evidence>
<dbReference type="Proteomes" id="UP000050833">
    <property type="component" value="Unassembled WGS sequence"/>
</dbReference>
<keyword evidence="3" id="KW-1185">Reference proteome</keyword>
<feature type="chain" id="PRO_5043554038" evidence="1">
    <location>
        <begin position="27"/>
        <end position="119"/>
    </location>
</feature>
<dbReference type="AlphaFoldDB" id="A0AAW3JMF7"/>